<sequence length="84" mass="9625">MASRIFCSVVVLLGLASLVYGIMSDCELPKEKGPCAGRYWSYYFDMKSRECRPFFWSGCGGNGNKFYTLDECQFACHYYMSLKP</sequence>
<dbReference type="PANTHER" id="PTHR10083">
    <property type="entry name" value="KUNITZ-TYPE PROTEASE INHIBITOR-RELATED"/>
    <property type="match status" value="1"/>
</dbReference>
<dbReference type="GO" id="GO:0004867">
    <property type="term" value="F:serine-type endopeptidase inhibitor activity"/>
    <property type="evidence" value="ECO:0007669"/>
    <property type="project" value="UniProtKB-KW"/>
</dbReference>
<evidence type="ECO:0000313" key="7">
    <source>
        <dbReference type="Proteomes" id="UP001549921"/>
    </source>
</evidence>
<dbReference type="Gene3D" id="4.10.410.10">
    <property type="entry name" value="Pancreatic trypsin inhibitor Kunitz domain"/>
    <property type="match status" value="1"/>
</dbReference>
<keyword evidence="4" id="KW-0732">Signal</keyword>
<accession>A0ABD0SK12</accession>
<proteinExistence type="predicted"/>
<feature type="chain" id="PRO_5044853265" description="BPTI/Kunitz inhibitor domain-containing protein" evidence="4">
    <location>
        <begin position="22"/>
        <end position="84"/>
    </location>
</feature>
<dbReference type="Pfam" id="PF00014">
    <property type="entry name" value="Kunitz_BPTI"/>
    <property type="match status" value="1"/>
</dbReference>
<reference evidence="6 7" key="1">
    <citation type="submission" date="2024-06" db="EMBL/GenBank/DDBJ databases">
        <title>A chromosome-level genome assembly of beet webworm, Loxostege sticticalis.</title>
        <authorList>
            <person name="Zhang Y."/>
        </authorList>
    </citation>
    <scope>NUCLEOTIDE SEQUENCE [LARGE SCALE GENOMIC DNA]</scope>
    <source>
        <strain evidence="6">AQ028</strain>
        <tissue evidence="6">Male pupae</tissue>
    </source>
</reference>
<evidence type="ECO:0000313" key="6">
    <source>
        <dbReference type="EMBL" id="KAL0819398.1"/>
    </source>
</evidence>
<keyword evidence="3" id="KW-1015">Disulfide bond</keyword>
<feature type="signal peptide" evidence="4">
    <location>
        <begin position="1"/>
        <end position="21"/>
    </location>
</feature>
<dbReference type="PROSITE" id="PS50279">
    <property type="entry name" value="BPTI_KUNITZ_2"/>
    <property type="match status" value="1"/>
</dbReference>
<dbReference type="AlphaFoldDB" id="A0ABD0SK12"/>
<dbReference type="InterPro" id="IPR002223">
    <property type="entry name" value="Kunitz_BPTI"/>
</dbReference>
<keyword evidence="1" id="KW-0646">Protease inhibitor</keyword>
<evidence type="ECO:0000259" key="5">
    <source>
        <dbReference type="PROSITE" id="PS50279"/>
    </source>
</evidence>
<organism evidence="6 7">
    <name type="scientific">Loxostege sticticalis</name>
    <name type="common">Beet webworm moth</name>
    <dbReference type="NCBI Taxonomy" id="481309"/>
    <lineage>
        <taxon>Eukaryota</taxon>
        <taxon>Metazoa</taxon>
        <taxon>Ecdysozoa</taxon>
        <taxon>Arthropoda</taxon>
        <taxon>Hexapoda</taxon>
        <taxon>Insecta</taxon>
        <taxon>Pterygota</taxon>
        <taxon>Neoptera</taxon>
        <taxon>Endopterygota</taxon>
        <taxon>Lepidoptera</taxon>
        <taxon>Glossata</taxon>
        <taxon>Ditrysia</taxon>
        <taxon>Pyraloidea</taxon>
        <taxon>Crambidae</taxon>
        <taxon>Pyraustinae</taxon>
        <taxon>Loxostege</taxon>
    </lineage>
</organism>
<dbReference type="CDD" id="cd00109">
    <property type="entry name" value="Kunitz-type"/>
    <property type="match status" value="1"/>
</dbReference>
<dbReference type="SUPFAM" id="SSF57362">
    <property type="entry name" value="BPTI-like"/>
    <property type="match status" value="1"/>
</dbReference>
<evidence type="ECO:0000256" key="2">
    <source>
        <dbReference type="ARBA" id="ARBA00022900"/>
    </source>
</evidence>
<protein>
    <recommendedName>
        <fullName evidence="5">BPTI/Kunitz inhibitor domain-containing protein</fullName>
    </recommendedName>
</protein>
<dbReference type="PANTHER" id="PTHR10083:SF374">
    <property type="entry name" value="BPTI_KUNITZ INHIBITOR DOMAIN-CONTAINING PROTEIN"/>
    <property type="match status" value="1"/>
</dbReference>
<comment type="caution">
    <text evidence="6">The sequence shown here is derived from an EMBL/GenBank/DDBJ whole genome shotgun (WGS) entry which is preliminary data.</text>
</comment>
<feature type="domain" description="BPTI/Kunitz inhibitor" evidence="5">
    <location>
        <begin position="26"/>
        <end position="76"/>
    </location>
</feature>
<dbReference type="PROSITE" id="PS00280">
    <property type="entry name" value="BPTI_KUNITZ_1"/>
    <property type="match status" value="1"/>
</dbReference>
<evidence type="ECO:0000256" key="3">
    <source>
        <dbReference type="ARBA" id="ARBA00023157"/>
    </source>
</evidence>
<dbReference type="SMART" id="SM00131">
    <property type="entry name" value="KU"/>
    <property type="match status" value="1"/>
</dbReference>
<dbReference type="InterPro" id="IPR036880">
    <property type="entry name" value="Kunitz_BPTI_sf"/>
</dbReference>
<keyword evidence="2" id="KW-0722">Serine protease inhibitor</keyword>
<dbReference type="InterPro" id="IPR050098">
    <property type="entry name" value="TFPI/VKTCI-like"/>
</dbReference>
<dbReference type="InterPro" id="IPR020901">
    <property type="entry name" value="Prtase_inh_Kunz-CS"/>
</dbReference>
<dbReference type="Proteomes" id="UP001549921">
    <property type="component" value="Unassembled WGS sequence"/>
</dbReference>
<dbReference type="EMBL" id="JBEDNZ010000020">
    <property type="protein sequence ID" value="KAL0819398.1"/>
    <property type="molecule type" value="Genomic_DNA"/>
</dbReference>
<dbReference type="PRINTS" id="PR00759">
    <property type="entry name" value="BASICPTASE"/>
</dbReference>
<evidence type="ECO:0000256" key="4">
    <source>
        <dbReference type="SAM" id="SignalP"/>
    </source>
</evidence>
<name>A0ABD0SK12_LOXSC</name>
<gene>
    <name evidence="6" type="ORF">ABMA28_007512</name>
</gene>
<evidence type="ECO:0000256" key="1">
    <source>
        <dbReference type="ARBA" id="ARBA00022690"/>
    </source>
</evidence>